<keyword evidence="6" id="KW-0408">Iron</keyword>
<accession>A0AAV2BT37</accession>
<name>A0AAV2BT37_9ARAC</name>
<evidence type="ECO:0000256" key="8">
    <source>
        <dbReference type="ARBA" id="ARBA00023136"/>
    </source>
</evidence>
<evidence type="ECO:0000256" key="4">
    <source>
        <dbReference type="ARBA" id="ARBA00022617"/>
    </source>
</evidence>
<evidence type="ECO:0000256" key="6">
    <source>
        <dbReference type="ARBA" id="ARBA00023004"/>
    </source>
</evidence>
<evidence type="ECO:0000256" key="3">
    <source>
        <dbReference type="ARBA" id="ARBA00010617"/>
    </source>
</evidence>
<reference evidence="9 10" key="1">
    <citation type="submission" date="2024-04" db="EMBL/GenBank/DDBJ databases">
        <authorList>
            <person name="Rising A."/>
            <person name="Reimegard J."/>
            <person name="Sonavane S."/>
            <person name="Akerstrom W."/>
            <person name="Nylinder S."/>
            <person name="Hedman E."/>
            <person name="Kallberg Y."/>
        </authorList>
    </citation>
    <scope>NUCLEOTIDE SEQUENCE [LARGE SCALE GENOMIC DNA]</scope>
</reference>
<dbReference type="AlphaFoldDB" id="A0AAV2BT37"/>
<dbReference type="Pfam" id="PF00067">
    <property type="entry name" value="p450"/>
    <property type="match status" value="1"/>
</dbReference>
<keyword evidence="4" id="KW-0349">Heme</keyword>
<dbReference type="GO" id="GO:0004497">
    <property type="term" value="F:monooxygenase activity"/>
    <property type="evidence" value="ECO:0007669"/>
    <property type="project" value="UniProtKB-KW"/>
</dbReference>
<dbReference type="PANTHER" id="PTHR24291:SF189">
    <property type="entry name" value="CYTOCHROME P450 4C3-RELATED"/>
    <property type="match status" value="1"/>
</dbReference>
<dbReference type="InterPro" id="IPR001128">
    <property type="entry name" value="Cyt_P450"/>
</dbReference>
<evidence type="ECO:0000256" key="1">
    <source>
        <dbReference type="ARBA" id="ARBA00001971"/>
    </source>
</evidence>
<dbReference type="GO" id="GO:0005789">
    <property type="term" value="C:endoplasmic reticulum membrane"/>
    <property type="evidence" value="ECO:0007669"/>
    <property type="project" value="UniProtKB-SubCell"/>
</dbReference>
<comment type="similarity">
    <text evidence="3">Belongs to the cytochrome P450 family.</text>
</comment>
<dbReference type="GO" id="GO:0016705">
    <property type="term" value="F:oxidoreductase activity, acting on paired donors, with incorporation or reduction of molecular oxygen"/>
    <property type="evidence" value="ECO:0007669"/>
    <property type="project" value="InterPro"/>
</dbReference>
<comment type="cofactor">
    <cofactor evidence="1">
        <name>heme</name>
        <dbReference type="ChEBI" id="CHEBI:30413"/>
    </cofactor>
</comment>
<sequence>MLLACAIFLLIGIFLIFLRYSFWRKFFSEALPGSRPGFFNVLGDIADISPSKESHQGYMDMISKKVELFNKEELFCTWILYEPFIMLCKADAVQDLLMGFKMNDKSWVYDRLECVMGTGLITSKGEKWKQRRRLLMPCFHYNILKSFLTAFNEGALRLVALLQEETKKDFTLIENPIKICALEILLETLFGVKMNASKNEFSDYIHSLNRCADLFMKSRFTPWQWLPILFWNSKSGKEYKFHCQVMQDFTRKVR</sequence>
<dbReference type="EMBL" id="CAXIEN010000503">
    <property type="protein sequence ID" value="CAL1299471.1"/>
    <property type="molecule type" value="Genomic_DNA"/>
</dbReference>
<evidence type="ECO:0000313" key="9">
    <source>
        <dbReference type="EMBL" id="CAL1299471.1"/>
    </source>
</evidence>
<comment type="subcellular location">
    <subcellularLocation>
        <location evidence="2">Endoplasmic reticulum membrane</location>
    </subcellularLocation>
</comment>
<gene>
    <name evidence="9" type="ORF">LARSCL_LOCUS21378</name>
</gene>
<dbReference type="PANTHER" id="PTHR24291">
    <property type="entry name" value="CYTOCHROME P450 FAMILY 4"/>
    <property type="match status" value="1"/>
</dbReference>
<keyword evidence="7" id="KW-0560">Oxidoreductase</keyword>
<keyword evidence="8" id="KW-0472">Membrane</keyword>
<keyword evidence="7" id="KW-0503">Monooxygenase</keyword>
<keyword evidence="10" id="KW-1185">Reference proteome</keyword>
<dbReference type="GO" id="GO:0005506">
    <property type="term" value="F:iron ion binding"/>
    <property type="evidence" value="ECO:0007669"/>
    <property type="project" value="InterPro"/>
</dbReference>
<dbReference type="Gene3D" id="1.10.630.10">
    <property type="entry name" value="Cytochrome P450"/>
    <property type="match status" value="1"/>
</dbReference>
<evidence type="ECO:0000256" key="5">
    <source>
        <dbReference type="ARBA" id="ARBA00022824"/>
    </source>
</evidence>
<dbReference type="InterPro" id="IPR036396">
    <property type="entry name" value="Cyt_P450_sf"/>
</dbReference>
<evidence type="ECO:0000256" key="2">
    <source>
        <dbReference type="ARBA" id="ARBA00004586"/>
    </source>
</evidence>
<dbReference type="GO" id="GO:0020037">
    <property type="term" value="F:heme binding"/>
    <property type="evidence" value="ECO:0007669"/>
    <property type="project" value="InterPro"/>
</dbReference>
<organism evidence="9 10">
    <name type="scientific">Larinioides sclopetarius</name>
    <dbReference type="NCBI Taxonomy" id="280406"/>
    <lineage>
        <taxon>Eukaryota</taxon>
        <taxon>Metazoa</taxon>
        <taxon>Ecdysozoa</taxon>
        <taxon>Arthropoda</taxon>
        <taxon>Chelicerata</taxon>
        <taxon>Arachnida</taxon>
        <taxon>Araneae</taxon>
        <taxon>Araneomorphae</taxon>
        <taxon>Entelegynae</taxon>
        <taxon>Araneoidea</taxon>
        <taxon>Araneidae</taxon>
        <taxon>Larinioides</taxon>
    </lineage>
</organism>
<evidence type="ECO:0000256" key="7">
    <source>
        <dbReference type="ARBA" id="ARBA00023033"/>
    </source>
</evidence>
<comment type="caution">
    <text evidence="9">The sequence shown here is derived from an EMBL/GenBank/DDBJ whole genome shotgun (WGS) entry which is preliminary data.</text>
</comment>
<proteinExistence type="inferred from homology"/>
<protein>
    <recommendedName>
        <fullName evidence="11">Cytochrome P450</fullName>
    </recommendedName>
</protein>
<dbReference type="SUPFAM" id="SSF48264">
    <property type="entry name" value="Cytochrome P450"/>
    <property type="match status" value="1"/>
</dbReference>
<evidence type="ECO:0008006" key="11">
    <source>
        <dbReference type="Google" id="ProtNLM"/>
    </source>
</evidence>
<keyword evidence="5" id="KW-0256">Endoplasmic reticulum</keyword>
<evidence type="ECO:0000313" key="10">
    <source>
        <dbReference type="Proteomes" id="UP001497382"/>
    </source>
</evidence>
<dbReference type="InterPro" id="IPR050196">
    <property type="entry name" value="Cytochrome_P450_Monoox"/>
</dbReference>
<keyword evidence="4" id="KW-0479">Metal-binding</keyword>
<dbReference type="Proteomes" id="UP001497382">
    <property type="component" value="Unassembled WGS sequence"/>
</dbReference>